<evidence type="ECO:0000256" key="6">
    <source>
        <dbReference type="ARBA" id="ARBA00023244"/>
    </source>
</evidence>
<evidence type="ECO:0000256" key="2">
    <source>
        <dbReference type="ARBA" id="ARBA00005916"/>
    </source>
</evidence>
<feature type="domain" description="Quinate/shikimate 5-dehydrogenase/glutamyl-tRNA reductase" evidence="15">
    <location>
        <begin position="173"/>
        <end position="295"/>
    </location>
</feature>
<evidence type="ECO:0000313" key="17">
    <source>
        <dbReference type="EMBL" id="PWB96651.1"/>
    </source>
</evidence>
<evidence type="ECO:0000313" key="18">
    <source>
        <dbReference type="Proteomes" id="UP000244978"/>
    </source>
</evidence>
<dbReference type="SUPFAM" id="SSF69742">
    <property type="entry name" value="Glutamyl tRNA-reductase catalytic, N-terminal domain"/>
    <property type="match status" value="1"/>
</dbReference>
<evidence type="ECO:0000256" key="11">
    <source>
        <dbReference type="PIRSR" id="PIRSR000445-3"/>
    </source>
</evidence>
<dbReference type="Pfam" id="PF05201">
    <property type="entry name" value="GlutR_N"/>
    <property type="match status" value="1"/>
</dbReference>
<dbReference type="EMBL" id="QEEX01000001">
    <property type="protein sequence ID" value="PWB96651.1"/>
    <property type="molecule type" value="Genomic_DNA"/>
</dbReference>
<dbReference type="InterPro" id="IPR015896">
    <property type="entry name" value="4pyrrol_synth_GluRdtase_dimer"/>
</dbReference>
<evidence type="ECO:0000256" key="8">
    <source>
        <dbReference type="HAMAP-Rule" id="MF_00087"/>
    </source>
</evidence>
<dbReference type="PANTHER" id="PTHR43013">
    <property type="entry name" value="GLUTAMYL-TRNA REDUCTASE"/>
    <property type="match status" value="1"/>
</dbReference>
<keyword evidence="4 8" id="KW-0521">NADP</keyword>
<accession>A0A2U1SYE8</accession>
<dbReference type="Pfam" id="PF00745">
    <property type="entry name" value="GlutR_dimer"/>
    <property type="match status" value="1"/>
</dbReference>
<evidence type="ECO:0000256" key="1">
    <source>
        <dbReference type="ARBA" id="ARBA00005059"/>
    </source>
</evidence>
<feature type="binding site" evidence="8 10">
    <location>
        <begin position="46"/>
        <end position="49"/>
    </location>
    <ligand>
        <name>substrate</name>
    </ligand>
</feature>
<comment type="pathway">
    <text evidence="1 8 13">Porphyrin-containing compound metabolism; protoporphyrin-IX biosynthesis; 5-aminolevulinate from L-glutamyl-tRNA(Glu): step 1/2.</text>
</comment>
<dbReference type="InterPro" id="IPR000343">
    <property type="entry name" value="4pyrrol_synth_GluRdtase"/>
</dbReference>
<comment type="domain">
    <text evidence="8">Possesses an unusual extended V-shaped dimeric structure with each monomer consisting of three distinct domains arranged along a curved 'spinal' alpha-helix. The N-terminal catalytic domain specifically recognizes the glutamate moiety of the substrate. The second domain is the NADPH-binding domain, and the third C-terminal domain is responsible for dimerization.</text>
</comment>
<feature type="binding site" evidence="8 10">
    <location>
        <begin position="116"/>
        <end position="118"/>
    </location>
    <ligand>
        <name>substrate</name>
    </ligand>
</feature>
<feature type="binding site" evidence="8 10">
    <location>
        <position position="122"/>
    </location>
    <ligand>
        <name>substrate</name>
    </ligand>
</feature>
<feature type="binding site" evidence="8 10">
    <location>
        <position position="111"/>
    </location>
    <ligand>
        <name>substrate</name>
    </ligand>
</feature>
<evidence type="ECO:0000256" key="4">
    <source>
        <dbReference type="ARBA" id="ARBA00022857"/>
    </source>
</evidence>
<comment type="catalytic activity">
    <reaction evidence="7 8 13">
        <text>(S)-4-amino-5-oxopentanoate + tRNA(Glu) + NADP(+) = L-glutamyl-tRNA(Glu) + NADPH + H(+)</text>
        <dbReference type="Rhea" id="RHEA:12344"/>
        <dbReference type="Rhea" id="RHEA-COMP:9663"/>
        <dbReference type="Rhea" id="RHEA-COMP:9680"/>
        <dbReference type="ChEBI" id="CHEBI:15378"/>
        <dbReference type="ChEBI" id="CHEBI:57501"/>
        <dbReference type="ChEBI" id="CHEBI:57783"/>
        <dbReference type="ChEBI" id="CHEBI:58349"/>
        <dbReference type="ChEBI" id="CHEBI:78442"/>
        <dbReference type="ChEBI" id="CHEBI:78520"/>
        <dbReference type="EC" id="1.2.1.70"/>
    </reaction>
</comment>
<gene>
    <name evidence="8" type="primary">hemA</name>
    <name evidence="17" type="ORF">DF220_01455</name>
</gene>
<sequence length="423" mass="44752">MLLCLSANHKSASFDVLEKLSASGSGIGERIVADNDSVSGAVVVATCNRFEAYLDVDDAAMANLPETARHVVDSIAESMEIPAAVLECSIESFGGDDVVQHLFAVSSGLKSVVIGEDEISGQVRRSLVDARTQGIATSSLERLFQRASTTSRGVKSRTAIGYAGRSVVKLALQLASSRISDWSATPVLLIGTGAYAATTVAALRDRGVRDITVFSPSGRAARFATRLGLVATNELSTALAAASVVVTCTSQPTPVVTADLLTAGSRRLIVDLGLPRNVDPAVAEILGVELLDLETIRLHAPLEELTATSDAHEMVLDAAAEFRALEAERRAAPAISALRGAAFEILEREIERTRRRGTWSESAEADMRHLIGVLLHVPSERARATARSGEAEQVFQAVETLLGPIADARAESEMSALEDDRPA</sequence>
<dbReference type="Proteomes" id="UP000244978">
    <property type="component" value="Unassembled WGS sequence"/>
</dbReference>
<evidence type="ECO:0000256" key="3">
    <source>
        <dbReference type="ARBA" id="ARBA00012970"/>
    </source>
</evidence>
<evidence type="ECO:0000259" key="14">
    <source>
        <dbReference type="Pfam" id="PF00745"/>
    </source>
</evidence>
<dbReference type="Pfam" id="PF01488">
    <property type="entry name" value="Shikimate_DH"/>
    <property type="match status" value="1"/>
</dbReference>
<dbReference type="Gene3D" id="3.40.50.720">
    <property type="entry name" value="NAD(P)-binding Rossmann-like Domain"/>
    <property type="match status" value="1"/>
</dbReference>
<dbReference type="InterPro" id="IPR015895">
    <property type="entry name" value="4pyrrol_synth_GluRdtase_N"/>
</dbReference>
<dbReference type="SUPFAM" id="SSF69075">
    <property type="entry name" value="Glutamyl tRNA-reductase dimerization domain"/>
    <property type="match status" value="1"/>
</dbReference>
<feature type="binding site" evidence="8 11">
    <location>
        <begin position="191"/>
        <end position="196"/>
    </location>
    <ligand>
        <name>NADP(+)</name>
        <dbReference type="ChEBI" id="CHEBI:58349"/>
    </ligand>
</feature>
<feature type="active site" description="Nucleophile" evidence="8 9">
    <location>
        <position position="47"/>
    </location>
</feature>
<reference evidence="18" key="1">
    <citation type="submission" date="2018-04" db="EMBL/GenBank/DDBJ databases">
        <authorList>
            <person name="Liu S."/>
            <person name="Wang Z."/>
            <person name="Li J."/>
        </authorList>
    </citation>
    <scope>NUCLEOTIDE SEQUENCE [LARGE SCALE GENOMIC DNA]</scope>
    <source>
        <strain evidence="18">S1194</strain>
    </source>
</reference>
<dbReference type="Gene3D" id="3.30.460.30">
    <property type="entry name" value="Glutamyl-tRNA reductase, N-terminal domain"/>
    <property type="match status" value="1"/>
</dbReference>
<evidence type="ECO:0000256" key="7">
    <source>
        <dbReference type="ARBA" id="ARBA00047464"/>
    </source>
</evidence>
<dbReference type="EC" id="1.2.1.70" evidence="3 8"/>
<evidence type="ECO:0000256" key="5">
    <source>
        <dbReference type="ARBA" id="ARBA00023002"/>
    </source>
</evidence>
<keyword evidence="5 8" id="KW-0560">Oxidoreductase</keyword>
<evidence type="ECO:0000259" key="15">
    <source>
        <dbReference type="Pfam" id="PF01488"/>
    </source>
</evidence>
<comment type="miscellaneous">
    <text evidence="8">During catalysis, the active site Cys acts as a nucleophile attacking the alpha-carbonyl group of tRNA-bound glutamate with the formation of a thioester intermediate between enzyme and glutamate, and the concomitant release of tRNA(Glu). The thioester intermediate is finally reduced by direct hydride transfer from NADPH, to form the product GSA.</text>
</comment>
<dbReference type="InterPro" id="IPR036453">
    <property type="entry name" value="GluRdtase_dimer_dom_sf"/>
</dbReference>
<dbReference type="InterPro" id="IPR036291">
    <property type="entry name" value="NAD(P)-bd_dom_sf"/>
</dbReference>
<dbReference type="GO" id="GO:0050661">
    <property type="term" value="F:NADP binding"/>
    <property type="evidence" value="ECO:0007669"/>
    <property type="project" value="InterPro"/>
</dbReference>
<dbReference type="InterPro" id="IPR036343">
    <property type="entry name" value="GluRdtase_N_sf"/>
</dbReference>
<comment type="subunit">
    <text evidence="8">Homodimer.</text>
</comment>
<comment type="caution">
    <text evidence="17">The sequence shown here is derived from an EMBL/GenBank/DDBJ whole genome shotgun (WGS) entry which is preliminary data.</text>
</comment>
<dbReference type="NCBIfam" id="NF000750">
    <property type="entry name" value="PRK00045.3-4"/>
    <property type="match status" value="1"/>
</dbReference>
<evidence type="ECO:0000256" key="9">
    <source>
        <dbReference type="PIRSR" id="PIRSR000445-1"/>
    </source>
</evidence>
<dbReference type="SUPFAM" id="SSF51735">
    <property type="entry name" value="NAD(P)-binding Rossmann-fold domains"/>
    <property type="match status" value="1"/>
</dbReference>
<evidence type="ECO:0000256" key="10">
    <source>
        <dbReference type="PIRSR" id="PIRSR000445-2"/>
    </source>
</evidence>
<feature type="site" description="Important for activity" evidence="8 12">
    <location>
        <position position="101"/>
    </location>
</feature>
<keyword evidence="6 8" id="KW-0627">Porphyrin biosynthesis</keyword>
<comment type="similarity">
    <text evidence="2 8 13">Belongs to the glutamyl-tRNA reductase family.</text>
</comment>
<dbReference type="AlphaFoldDB" id="A0A2U1SYE8"/>
<dbReference type="GO" id="GO:0019353">
    <property type="term" value="P:protoporphyrinogen IX biosynthetic process from glutamate"/>
    <property type="evidence" value="ECO:0007669"/>
    <property type="project" value="TreeGrafter"/>
</dbReference>
<protein>
    <recommendedName>
        <fullName evidence="3 8">Glutamyl-tRNA reductase</fullName>
        <shortName evidence="8">GluTR</shortName>
        <ecNumber evidence="3 8">1.2.1.70</ecNumber>
    </recommendedName>
</protein>
<proteinExistence type="inferred from homology"/>
<evidence type="ECO:0000259" key="16">
    <source>
        <dbReference type="Pfam" id="PF05201"/>
    </source>
</evidence>
<dbReference type="UniPathway" id="UPA00251">
    <property type="reaction ID" value="UER00316"/>
</dbReference>
<organism evidence="17 18">
    <name type="scientific">Homoserinimonas hongtaonis</name>
    <dbReference type="NCBI Taxonomy" id="2079791"/>
    <lineage>
        <taxon>Bacteria</taxon>
        <taxon>Bacillati</taxon>
        <taxon>Actinomycetota</taxon>
        <taxon>Actinomycetes</taxon>
        <taxon>Micrococcales</taxon>
        <taxon>Microbacteriaceae</taxon>
        <taxon>Homoserinimonas</taxon>
    </lineage>
</organism>
<name>A0A2U1SYE8_9MICO</name>
<dbReference type="InterPro" id="IPR006151">
    <property type="entry name" value="Shikm_DH/Glu-tRNA_Rdtase"/>
</dbReference>
<dbReference type="RefSeq" id="WP_108996784.1">
    <property type="nucleotide sequence ID" value="NZ_QEEX01000001.1"/>
</dbReference>
<dbReference type="HAMAP" id="MF_00087">
    <property type="entry name" value="Glu_tRNA_reductase"/>
    <property type="match status" value="1"/>
</dbReference>
<feature type="domain" description="Tetrapyrrole biosynthesis glutamyl-tRNA reductase dimerisation" evidence="14">
    <location>
        <begin position="311"/>
        <end position="403"/>
    </location>
</feature>
<evidence type="ECO:0000256" key="13">
    <source>
        <dbReference type="RuleBase" id="RU000584"/>
    </source>
</evidence>
<evidence type="ECO:0000256" key="12">
    <source>
        <dbReference type="PIRSR" id="PIRSR000445-4"/>
    </source>
</evidence>
<dbReference type="GO" id="GO:0008883">
    <property type="term" value="F:glutamyl-tRNA reductase activity"/>
    <property type="evidence" value="ECO:0007669"/>
    <property type="project" value="UniProtKB-UniRule"/>
</dbReference>
<dbReference type="PANTHER" id="PTHR43013:SF1">
    <property type="entry name" value="GLUTAMYL-TRNA REDUCTASE"/>
    <property type="match status" value="1"/>
</dbReference>
<dbReference type="PIRSF" id="PIRSF000445">
    <property type="entry name" value="4pyrrol_synth_GluRdtase"/>
    <property type="match status" value="1"/>
</dbReference>
<dbReference type="NCBIfam" id="TIGR01035">
    <property type="entry name" value="hemA"/>
    <property type="match status" value="1"/>
</dbReference>
<feature type="domain" description="Glutamyl-tRNA reductase N-terminal" evidence="16">
    <location>
        <begin position="6"/>
        <end position="158"/>
    </location>
</feature>
<keyword evidence="18" id="KW-1185">Reference proteome</keyword>
<comment type="function">
    <text evidence="8">Catalyzes the NADPH-dependent reduction of glutamyl-tRNA(Glu) to glutamate 1-semialdehyde (GSA).</text>
</comment>